<accession>A0ACC2GCV1</accession>
<keyword evidence="2" id="KW-1185">Reference proteome</keyword>
<comment type="caution">
    <text evidence="1">The sequence shown here is derived from an EMBL/GenBank/DDBJ whole genome shotgun (WGS) entry which is preliminary data.</text>
</comment>
<gene>
    <name evidence="1" type="ORF">DPEC_G00170170</name>
</gene>
<protein>
    <submittedName>
        <fullName evidence="1">Uncharacterized protein</fullName>
    </submittedName>
</protein>
<sequence>MASVSKSTGKYPKKEARSQTPQEKKRLKASEESSSFTCEEQLQTPTLKGDVIQALSIRLEDLEKFRVPQPPNEPQRHSSMTRVLVRKTRPPADTRKVKTVLVARPLTPDNTPQSVEYTGPGGPRFDTQGMVLPHSILGSLEDFRNEMEIRGETELVSRLPLPQGDLPPVLGEGPGQRGSETPPPHPLGRRDVQTNALEHWRSQMADRRHQQNLISNLLQKPVECLLMTQTSRFREIQEQREFISRVLPTRHPGQGYRVGSEFWSLPQRFGDELSGISATLTRTQRGEQEPVTHITQPHSIRKETGVVTPENVCLVGRTWDQSQYLQQQQHELRDVLKDFNQPEMDGLEVIGSGQPFSSVTVKRGALLEEEEEEKEDIRDEEQENNDPLSQFDDVMLDPKLVPLLRFCGQPAHWTGSAASHKGEVGISARVMFEALAGQRACSHLVVENEGRTAVYYSWQRLPVLHSFTDARTHTHTQHFYFNTSTGVILPGANQRVEFTFKSEVAGISSEVWRFNTHPVLLGGASIQVTLRGVAIYQDKTADQRLALERELQQKEAASVCRSLMCEVLRGVRTPDRPGSPAELYTTEEEQFHNVNPELHYHQETVGVLKSLWREVSTDDRGKAWDISMSTLRQAVLSLPEGEEEPGGLQQRLTREGALSHYNTLVLELSRPQIQYTALPPTTMGLQLWRELVDSLVSEALWLRNRLGLPENKTWERHTHNQQDSWSKLEKEEKSEKKAGPPTKEEKKVGSAKEKEERKGIRTPLKGEERPGSKKRAREEVVGVKRPGSKPSTDPSGEASSEAASPENDSLDPHTDSVLKPEVQDRYRRQLHQQVYILVEGLVDSLCVMLDEAAVKPV</sequence>
<evidence type="ECO:0000313" key="2">
    <source>
        <dbReference type="Proteomes" id="UP001157502"/>
    </source>
</evidence>
<dbReference type="EMBL" id="CM055741">
    <property type="protein sequence ID" value="KAJ8001504.1"/>
    <property type="molecule type" value="Genomic_DNA"/>
</dbReference>
<organism evidence="1 2">
    <name type="scientific">Dallia pectoralis</name>
    <name type="common">Alaska blackfish</name>
    <dbReference type="NCBI Taxonomy" id="75939"/>
    <lineage>
        <taxon>Eukaryota</taxon>
        <taxon>Metazoa</taxon>
        <taxon>Chordata</taxon>
        <taxon>Craniata</taxon>
        <taxon>Vertebrata</taxon>
        <taxon>Euteleostomi</taxon>
        <taxon>Actinopterygii</taxon>
        <taxon>Neopterygii</taxon>
        <taxon>Teleostei</taxon>
        <taxon>Protacanthopterygii</taxon>
        <taxon>Esociformes</taxon>
        <taxon>Umbridae</taxon>
        <taxon>Dallia</taxon>
    </lineage>
</organism>
<dbReference type="Proteomes" id="UP001157502">
    <property type="component" value="Chromosome 14"/>
</dbReference>
<name>A0ACC2GCV1_DALPE</name>
<evidence type="ECO:0000313" key="1">
    <source>
        <dbReference type="EMBL" id="KAJ8001504.1"/>
    </source>
</evidence>
<reference evidence="1" key="1">
    <citation type="submission" date="2021-05" db="EMBL/GenBank/DDBJ databases">
        <authorList>
            <person name="Pan Q."/>
            <person name="Jouanno E."/>
            <person name="Zahm M."/>
            <person name="Klopp C."/>
            <person name="Cabau C."/>
            <person name="Louis A."/>
            <person name="Berthelot C."/>
            <person name="Parey E."/>
            <person name="Roest Crollius H."/>
            <person name="Montfort J."/>
            <person name="Robinson-Rechavi M."/>
            <person name="Bouchez O."/>
            <person name="Lampietro C."/>
            <person name="Lopez Roques C."/>
            <person name="Donnadieu C."/>
            <person name="Postlethwait J."/>
            <person name="Bobe J."/>
            <person name="Dillon D."/>
            <person name="Chandos A."/>
            <person name="von Hippel F."/>
            <person name="Guiguen Y."/>
        </authorList>
    </citation>
    <scope>NUCLEOTIDE SEQUENCE</scope>
    <source>
        <strain evidence="1">YG-Jan2019</strain>
    </source>
</reference>
<proteinExistence type="predicted"/>